<name>A0A5R9FWX3_9ACTN</name>
<evidence type="ECO:0000313" key="8">
    <source>
        <dbReference type="EMBL" id="TLS46476.1"/>
    </source>
</evidence>
<feature type="transmembrane region" description="Helical" evidence="6">
    <location>
        <begin position="108"/>
        <end position="128"/>
    </location>
</feature>
<dbReference type="InterPro" id="IPR011701">
    <property type="entry name" value="MFS"/>
</dbReference>
<keyword evidence="3 6" id="KW-1133">Transmembrane helix</keyword>
<feature type="transmembrane region" description="Helical" evidence="6">
    <location>
        <begin position="308"/>
        <end position="328"/>
    </location>
</feature>
<evidence type="ECO:0000256" key="4">
    <source>
        <dbReference type="ARBA" id="ARBA00023136"/>
    </source>
</evidence>
<comment type="subcellular location">
    <subcellularLocation>
        <location evidence="1">Cell membrane</location>
        <topology evidence="1">Multi-pass membrane protein</topology>
    </subcellularLocation>
</comment>
<dbReference type="Proteomes" id="UP000305906">
    <property type="component" value="Unassembled WGS sequence"/>
</dbReference>
<feature type="domain" description="Major facilitator superfamily (MFS) profile" evidence="7">
    <location>
        <begin position="20"/>
        <end position="393"/>
    </location>
</feature>
<feature type="transmembrane region" description="Helical" evidence="6">
    <location>
        <begin position="280"/>
        <end position="302"/>
    </location>
</feature>
<dbReference type="SUPFAM" id="SSF103473">
    <property type="entry name" value="MFS general substrate transporter"/>
    <property type="match status" value="1"/>
</dbReference>
<evidence type="ECO:0000256" key="5">
    <source>
        <dbReference type="SAM" id="MobiDB-lite"/>
    </source>
</evidence>
<feature type="transmembrane region" description="Helical" evidence="6">
    <location>
        <begin position="172"/>
        <end position="194"/>
    </location>
</feature>
<dbReference type="InterPro" id="IPR020846">
    <property type="entry name" value="MFS_dom"/>
</dbReference>
<dbReference type="PROSITE" id="PS50850">
    <property type="entry name" value="MFS"/>
    <property type="match status" value="1"/>
</dbReference>
<protein>
    <submittedName>
        <fullName evidence="8">MFS transporter</fullName>
    </submittedName>
</protein>
<comment type="caution">
    <text evidence="8">The sequence shown here is derived from an EMBL/GenBank/DDBJ whole genome shotgun (WGS) entry which is preliminary data.</text>
</comment>
<dbReference type="PANTHER" id="PTHR23514:SF13">
    <property type="entry name" value="INNER MEMBRANE PROTEIN YBJJ"/>
    <property type="match status" value="1"/>
</dbReference>
<feature type="compositionally biased region" description="Basic and acidic residues" evidence="5">
    <location>
        <begin position="400"/>
        <end position="416"/>
    </location>
</feature>
<feature type="transmembrane region" description="Helical" evidence="6">
    <location>
        <begin position="54"/>
        <end position="78"/>
    </location>
</feature>
<reference evidence="8 9" key="1">
    <citation type="submission" date="2019-05" db="EMBL/GenBank/DDBJ databases">
        <title>Streptomyces sp. NEAU-C151, a novel actinomycete isolated from soil.</title>
        <authorList>
            <person name="Han L."/>
            <person name="Jiang H."/>
        </authorList>
    </citation>
    <scope>NUCLEOTIDE SEQUENCE [LARGE SCALE GENOMIC DNA]</scope>
    <source>
        <strain evidence="8 9">NEAU-C151</strain>
    </source>
</reference>
<feature type="transmembrane region" description="Helical" evidence="6">
    <location>
        <begin position="23"/>
        <end position="42"/>
    </location>
</feature>
<dbReference type="Pfam" id="PF07690">
    <property type="entry name" value="MFS_1"/>
    <property type="match status" value="1"/>
</dbReference>
<evidence type="ECO:0000256" key="3">
    <source>
        <dbReference type="ARBA" id="ARBA00022989"/>
    </source>
</evidence>
<dbReference type="GO" id="GO:0022857">
    <property type="term" value="F:transmembrane transporter activity"/>
    <property type="evidence" value="ECO:0007669"/>
    <property type="project" value="InterPro"/>
</dbReference>
<evidence type="ECO:0000256" key="2">
    <source>
        <dbReference type="ARBA" id="ARBA00022692"/>
    </source>
</evidence>
<keyword evidence="2 6" id="KW-0812">Transmembrane</keyword>
<feature type="transmembrane region" description="Helical" evidence="6">
    <location>
        <begin position="238"/>
        <end position="259"/>
    </location>
</feature>
<evidence type="ECO:0000256" key="6">
    <source>
        <dbReference type="SAM" id="Phobius"/>
    </source>
</evidence>
<gene>
    <name evidence="8" type="ORF">FE633_09185</name>
</gene>
<dbReference type="Gene3D" id="1.20.1250.20">
    <property type="entry name" value="MFS general substrate transporter like domains"/>
    <property type="match status" value="2"/>
</dbReference>
<feature type="transmembrane region" description="Helical" evidence="6">
    <location>
        <begin position="85"/>
        <end position="102"/>
    </location>
</feature>
<accession>A0A5R9FWX3</accession>
<dbReference type="AlphaFoldDB" id="A0A5R9FWX3"/>
<keyword evidence="4 6" id="KW-0472">Membrane</keyword>
<proteinExistence type="predicted"/>
<dbReference type="PANTHER" id="PTHR23514">
    <property type="entry name" value="BYPASS OF STOP CODON PROTEIN 6"/>
    <property type="match status" value="1"/>
</dbReference>
<dbReference type="EMBL" id="VBZC01000008">
    <property type="protein sequence ID" value="TLS46476.1"/>
    <property type="molecule type" value="Genomic_DNA"/>
</dbReference>
<dbReference type="InterPro" id="IPR036259">
    <property type="entry name" value="MFS_trans_sf"/>
</dbReference>
<dbReference type="GO" id="GO:0005886">
    <property type="term" value="C:plasma membrane"/>
    <property type="evidence" value="ECO:0007669"/>
    <property type="project" value="UniProtKB-SubCell"/>
</dbReference>
<sequence>MSFNAPAQARAGRPVSKRGARRGATLAFAAQGVSVAAVYTTVPAVTEHLRLPPLLTTTLMVAVALVAGGGSFLGLAAIRRAGPVATMRGAVLTAAAALVLIGLAPDEATVICAYILFGLAVGALDVGVNTRAAAIERAYGRSIFGSFYTAWSVGGVIAALLTAGAARLEWPVATGLSVQAGIVLLLAVCMRTHALPSSSAGPSDTPAQPPLGRRLWIRLIPFGLVLLVVYVVDSTVSAWSAVYLRQTLAASLTVAPLAYAAYQAGTVVGRAATDRLVRRFGAVAVVRTAALLVAGALAGMAAAPSWPFAVLAAGAVGLGSSVLAPLCLASAARLRPAASEAVLARLNLFNYVGVITGGAVSGLLGSTGQFRLAYAASAALAVLLLAAARHFTQQPPASARAERIPPFDRADSQPLG</sequence>
<feature type="transmembrane region" description="Helical" evidence="6">
    <location>
        <begin position="348"/>
        <end position="366"/>
    </location>
</feature>
<feature type="transmembrane region" description="Helical" evidence="6">
    <location>
        <begin position="372"/>
        <end position="391"/>
    </location>
</feature>
<organism evidence="8 9">
    <name type="scientific">Streptomyces montanus</name>
    <dbReference type="NCBI Taxonomy" id="2580423"/>
    <lineage>
        <taxon>Bacteria</taxon>
        <taxon>Bacillati</taxon>
        <taxon>Actinomycetota</taxon>
        <taxon>Actinomycetes</taxon>
        <taxon>Kitasatosporales</taxon>
        <taxon>Streptomycetaceae</taxon>
        <taxon>Streptomyces</taxon>
    </lineage>
</organism>
<evidence type="ECO:0000313" key="9">
    <source>
        <dbReference type="Proteomes" id="UP000305906"/>
    </source>
</evidence>
<keyword evidence="9" id="KW-1185">Reference proteome</keyword>
<evidence type="ECO:0000259" key="7">
    <source>
        <dbReference type="PROSITE" id="PS50850"/>
    </source>
</evidence>
<feature type="transmembrane region" description="Helical" evidence="6">
    <location>
        <begin position="148"/>
        <end position="166"/>
    </location>
</feature>
<evidence type="ECO:0000256" key="1">
    <source>
        <dbReference type="ARBA" id="ARBA00004651"/>
    </source>
</evidence>
<feature type="region of interest" description="Disordered" evidence="5">
    <location>
        <begin position="396"/>
        <end position="416"/>
    </location>
</feature>
<feature type="transmembrane region" description="Helical" evidence="6">
    <location>
        <begin position="215"/>
        <end position="232"/>
    </location>
</feature>
<dbReference type="InterPro" id="IPR051788">
    <property type="entry name" value="MFS_Transporter"/>
</dbReference>